<accession>A0A9X5GUG6</accession>
<evidence type="ECO:0000313" key="1">
    <source>
        <dbReference type="EMBL" id="NBJ94840.1"/>
    </source>
</evidence>
<dbReference type="Proteomes" id="UP001154420">
    <property type="component" value="Unassembled WGS sequence"/>
</dbReference>
<name>A0A9X5GUG6_9FIRM</name>
<dbReference type="AlphaFoldDB" id="A0A9X5GUG6"/>
<sequence length="114" mass="13029">MNKVLNISALTIRGLKRFVNEHKDNIEKGIVFNPYGTNMKATFTFYLIFATGIAENQILSFGDLNEYVRTRFSGKEISISKGLCNILQKEMGESEHYADIIKEGAKIIEEMRFD</sequence>
<comment type="caution">
    <text evidence="1">The sequence shown here is derived from an EMBL/GenBank/DDBJ whole genome shotgun (WGS) entry which is preliminary data.</text>
</comment>
<dbReference type="EMBL" id="QZDT01000052">
    <property type="protein sequence ID" value="NBJ94840.1"/>
    <property type="molecule type" value="Genomic_DNA"/>
</dbReference>
<protein>
    <submittedName>
        <fullName evidence="1">Uncharacterized protein</fullName>
    </submittedName>
</protein>
<keyword evidence="2" id="KW-1185">Reference proteome</keyword>
<evidence type="ECO:0000313" key="2">
    <source>
        <dbReference type="Proteomes" id="UP001154420"/>
    </source>
</evidence>
<dbReference type="RefSeq" id="WP_160561836.1">
    <property type="nucleotide sequence ID" value="NZ_QZDT01000052.1"/>
</dbReference>
<organism evidence="1 2">
    <name type="scientific">Parablautia muri</name>
    <dbReference type="NCBI Taxonomy" id="2320879"/>
    <lineage>
        <taxon>Bacteria</taxon>
        <taxon>Bacillati</taxon>
        <taxon>Bacillota</taxon>
        <taxon>Clostridia</taxon>
        <taxon>Lachnospirales</taxon>
        <taxon>Lachnospiraceae</taxon>
        <taxon>Parablautia</taxon>
    </lineage>
</organism>
<reference evidence="1" key="1">
    <citation type="submission" date="2018-09" db="EMBL/GenBank/DDBJ databases">
        <title>Murine metabolic-syndrome-specific gut microbial biobank.</title>
        <authorList>
            <person name="Liu C."/>
        </authorList>
    </citation>
    <scope>NUCLEOTIDE SEQUENCE</scope>
    <source>
        <strain evidence="1">D42-62</strain>
    </source>
</reference>
<dbReference type="OrthoDB" id="1957609at2"/>
<proteinExistence type="predicted"/>
<gene>
    <name evidence="1" type="ORF">D5281_20255</name>
</gene>